<dbReference type="SUPFAM" id="SSF64397">
    <property type="entry name" value="Hsp33 domain"/>
    <property type="match status" value="1"/>
</dbReference>
<dbReference type="PANTHER" id="PTHR30111">
    <property type="entry name" value="33 KDA CHAPERONIN"/>
    <property type="match status" value="1"/>
</dbReference>
<keyword evidence="3" id="KW-1015">Disulfide bond</keyword>
<dbReference type="GO" id="GO:0051082">
    <property type="term" value="F:unfolded protein binding"/>
    <property type="evidence" value="ECO:0007669"/>
    <property type="project" value="InterPro"/>
</dbReference>
<dbReference type="InterPro" id="IPR000397">
    <property type="entry name" value="Heat_shock_Hsp33"/>
</dbReference>
<dbReference type="InterPro" id="IPR016153">
    <property type="entry name" value="Heat_shock_Hsp33_N"/>
</dbReference>
<dbReference type="GO" id="GO:0044183">
    <property type="term" value="F:protein folding chaperone"/>
    <property type="evidence" value="ECO:0007669"/>
    <property type="project" value="TreeGrafter"/>
</dbReference>
<evidence type="ECO:0000256" key="3">
    <source>
        <dbReference type="ARBA" id="ARBA00023157"/>
    </source>
</evidence>
<evidence type="ECO:0000256" key="5">
    <source>
        <dbReference type="ARBA" id="ARBA00023284"/>
    </source>
</evidence>
<keyword evidence="7" id="KW-1185">Reference proteome</keyword>
<dbReference type="SUPFAM" id="SSF118352">
    <property type="entry name" value="HSP33 redox switch-like"/>
    <property type="match status" value="1"/>
</dbReference>
<dbReference type="GO" id="GO:0005737">
    <property type="term" value="C:cytoplasm"/>
    <property type="evidence" value="ECO:0007669"/>
    <property type="project" value="InterPro"/>
</dbReference>
<dbReference type="Proteomes" id="UP000507962">
    <property type="component" value="Unassembled WGS sequence"/>
</dbReference>
<keyword evidence="2" id="KW-0862">Zinc</keyword>
<keyword evidence="5" id="KW-0676">Redox-active center</keyword>
<sequence length="362" mass="39722">MSHRGLFCGIPVSPVLYNGLQFGWKFTNTGKTRRRPPPKGAMRNTIEKEMIKKKPYGANAKEQLKASARDKMYRFLLADDTVRGVFVHGTRMINEMRGNFDLGILETYILGHAYLGCTLMSANLKGGDRIGLSLDGTGPAKGLSVEANAYGEVRGFLKKSPIPVKAPLESLNMSPFLGAGMLTVTKVIEGMKQPYTGQVALEYGNIAEDLANYCFTSEQTPTVFNLSINFDQDGEVVGAGGLFLQVMPGAPEETDKKIEELMASFPSPGDIAERAENPEEVIETVFSELSPKLLGSHRVEFFCRCSEKAFAGHLAMLPKKDLAAIANEGPFPVELRCHNCNSVYHFSKEEITEILNKKKAKG</sequence>
<reference evidence="6 7" key="1">
    <citation type="submission" date="2019-03" db="EMBL/GenBank/DDBJ databases">
        <authorList>
            <person name="Nijsse B."/>
        </authorList>
    </citation>
    <scope>NUCLEOTIDE SEQUENCE [LARGE SCALE GENOMIC DNA]</scope>
    <source>
        <strain evidence="6">Desulfoluna butyratoxydans MSL71</strain>
    </source>
</reference>
<keyword evidence="4" id="KW-0143">Chaperone</keyword>
<evidence type="ECO:0000313" key="7">
    <source>
        <dbReference type="Proteomes" id="UP000507962"/>
    </source>
</evidence>
<protein>
    <submittedName>
        <fullName evidence="6">Heat shock protein hsp33</fullName>
    </submittedName>
</protein>
<dbReference type="Pfam" id="PF01430">
    <property type="entry name" value="HSP33"/>
    <property type="match status" value="1"/>
</dbReference>
<keyword evidence="1" id="KW-0963">Cytoplasm</keyword>
<evidence type="ECO:0000256" key="1">
    <source>
        <dbReference type="ARBA" id="ARBA00022490"/>
    </source>
</evidence>
<evidence type="ECO:0000256" key="4">
    <source>
        <dbReference type="ARBA" id="ARBA00023186"/>
    </source>
</evidence>
<dbReference type="CDD" id="cd00498">
    <property type="entry name" value="Hsp33"/>
    <property type="match status" value="1"/>
</dbReference>
<evidence type="ECO:0000313" key="6">
    <source>
        <dbReference type="EMBL" id="VFQ44204.1"/>
    </source>
</evidence>
<evidence type="ECO:0000256" key="2">
    <source>
        <dbReference type="ARBA" id="ARBA00022833"/>
    </source>
</evidence>
<dbReference type="PANTHER" id="PTHR30111:SF1">
    <property type="entry name" value="33 KDA CHAPERONIN"/>
    <property type="match status" value="1"/>
</dbReference>
<proteinExistence type="predicted"/>
<gene>
    <name evidence="6" type="ORF">MSL71_18490</name>
</gene>
<keyword evidence="6" id="KW-0346">Stress response</keyword>
<dbReference type="AlphaFoldDB" id="A0A4U8YLA8"/>
<dbReference type="GO" id="GO:0042026">
    <property type="term" value="P:protein refolding"/>
    <property type="evidence" value="ECO:0007669"/>
    <property type="project" value="TreeGrafter"/>
</dbReference>
<dbReference type="Gene3D" id="3.90.1280.10">
    <property type="entry name" value="HSP33 redox switch-like"/>
    <property type="match status" value="1"/>
</dbReference>
<organism evidence="6 7">
    <name type="scientific">Desulfoluna butyratoxydans</name>
    <dbReference type="NCBI Taxonomy" id="231438"/>
    <lineage>
        <taxon>Bacteria</taxon>
        <taxon>Pseudomonadati</taxon>
        <taxon>Thermodesulfobacteriota</taxon>
        <taxon>Desulfobacteria</taxon>
        <taxon>Desulfobacterales</taxon>
        <taxon>Desulfolunaceae</taxon>
        <taxon>Desulfoluna</taxon>
    </lineage>
</organism>
<dbReference type="EMBL" id="CAADHO010000003">
    <property type="protein sequence ID" value="VFQ44204.1"/>
    <property type="molecule type" value="Genomic_DNA"/>
</dbReference>
<dbReference type="InterPro" id="IPR016154">
    <property type="entry name" value="Heat_shock_Hsp33_C"/>
</dbReference>
<name>A0A4U8YLA8_9BACT</name>
<dbReference type="Gene3D" id="3.55.30.10">
    <property type="entry name" value="Hsp33 domain"/>
    <property type="match status" value="1"/>
</dbReference>
<accession>A0A4U8YLA8</accession>